<feature type="domain" description="MucB/RseB N-terminal" evidence="7">
    <location>
        <begin position="41"/>
        <end position="195"/>
    </location>
</feature>
<dbReference type="PIRSF" id="PIRSF005427">
    <property type="entry name" value="RseB"/>
    <property type="match status" value="1"/>
</dbReference>
<gene>
    <name evidence="9" type="ORF">C7446_1265</name>
</gene>
<keyword evidence="10" id="KW-1185">Reference proteome</keyword>
<comment type="subcellular location">
    <subcellularLocation>
        <location evidence="1">Periplasm</location>
    </subcellularLocation>
</comment>
<evidence type="ECO:0000313" key="9">
    <source>
        <dbReference type="EMBL" id="RKR06323.1"/>
    </source>
</evidence>
<feature type="signal peptide" evidence="6">
    <location>
        <begin position="1"/>
        <end position="23"/>
    </location>
</feature>
<dbReference type="PANTHER" id="PTHR38782:SF1">
    <property type="entry name" value="SIGMA-E FACTOR REGULATORY PROTEIN RSEB"/>
    <property type="match status" value="1"/>
</dbReference>
<dbReference type="AlphaFoldDB" id="A0A420WYS0"/>
<dbReference type="Gene3D" id="2.50.20.10">
    <property type="entry name" value="Lipoprotein localisation LolA/LolB/LppX"/>
    <property type="match status" value="1"/>
</dbReference>
<evidence type="ECO:0000256" key="5">
    <source>
        <dbReference type="SAM" id="MobiDB-lite"/>
    </source>
</evidence>
<feature type="domain" description="MucB/RseB C-terminal" evidence="8">
    <location>
        <begin position="214"/>
        <end position="311"/>
    </location>
</feature>
<evidence type="ECO:0000256" key="2">
    <source>
        <dbReference type="ARBA" id="ARBA00008150"/>
    </source>
</evidence>
<evidence type="ECO:0000259" key="8">
    <source>
        <dbReference type="Pfam" id="PF17188"/>
    </source>
</evidence>
<keyword evidence="3 6" id="KW-0732">Signal</keyword>
<sequence length="336" mass="37290">MHRRTGALLLGTLMSALPMTGLAAGRIDCSLLKEQRTPEQADQWFAYSIMAGRCHDFRAVAMRIGPGGIRTVEIRHRVSDEGEWETTRFLDGPHPDVRSNAHLERRWQIAAEALNRAGGDEDDVVTAMKRHYRFRMVGQSRVADREAVVIDIQPRDALRYGHRLWLDRTTGLLLKQQLLGRQGDPLEVIQLASLSDVSLYAGQLALPDRRRLPESRWSPQWLPPGFYPQPVDDEVVIDGVTMRRQLYSDGLSTLSVFLGPLDEAVSLREGVHQLGNFRAASRHLSHDRQSWQLVAVGEVPTEVLTHTVSGIDWQSGNDAEAETAAAPAAGGASPSS</sequence>
<dbReference type="InterPro" id="IPR033436">
    <property type="entry name" value="MucB/RseB_C"/>
</dbReference>
<dbReference type="CDD" id="cd16327">
    <property type="entry name" value="RseB"/>
    <property type="match status" value="1"/>
</dbReference>
<dbReference type="Proteomes" id="UP000281975">
    <property type="component" value="Unassembled WGS sequence"/>
</dbReference>
<evidence type="ECO:0000313" key="10">
    <source>
        <dbReference type="Proteomes" id="UP000281975"/>
    </source>
</evidence>
<dbReference type="RefSeq" id="WP_121172238.1">
    <property type="nucleotide sequence ID" value="NZ_RBIN01000003.1"/>
</dbReference>
<feature type="region of interest" description="Disordered" evidence="5">
    <location>
        <begin position="313"/>
        <end position="336"/>
    </location>
</feature>
<evidence type="ECO:0000256" key="4">
    <source>
        <dbReference type="ARBA" id="ARBA00022764"/>
    </source>
</evidence>
<feature type="compositionally biased region" description="Low complexity" evidence="5">
    <location>
        <begin position="322"/>
        <end position="336"/>
    </location>
</feature>
<comment type="similarity">
    <text evidence="2">Belongs to the RseB family.</text>
</comment>
<dbReference type="InterPro" id="IPR005588">
    <property type="entry name" value="MucB_RseB"/>
</dbReference>
<keyword evidence="4" id="KW-0574">Periplasm</keyword>
<dbReference type="InterPro" id="IPR033434">
    <property type="entry name" value="MucB/RseB_N"/>
</dbReference>
<protein>
    <submittedName>
        <fullName evidence="9">MucB/RseB-like sigma(E) regulatory protein</fullName>
    </submittedName>
</protein>
<dbReference type="EMBL" id="RBIN01000003">
    <property type="protein sequence ID" value="RKR06323.1"/>
    <property type="molecule type" value="Genomic_DNA"/>
</dbReference>
<feature type="chain" id="PRO_5019580254" evidence="6">
    <location>
        <begin position="24"/>
        <end position="336"/>
    </location>
</feature>
<dbReference type="Pfam" id="PF03888">
    <property type="entry name" value="MucB_RseB"/>
    <property type="match status" value="1"/>
</dbReference>
<name>A0A420WYS0_9GAMM</name>
<dbReference type="PANTHER" id="PTHR38782">
    <property type="match status" value="1"/>
</dbReference>
<dbReference type="Gene3D" id="3.30.200.100">
    <property type="entry name" value="MucB/RseB, C-terminal domain"/>
    <property type="match status" value="1"/>
</dbReference>
<dbReference type="InterPro" id="IPR038484">
    <property type="entry name" value="MucB/RseB_C_sf"/>
</dbReference>
<evidence type="ECO:0000256" key="3">
    <source>
        <dbReference type="ARBA" id="ARBA00022729"/>
    </source>
</evidence>
<accession>A0A420WYS0</accession>
<evidence type="ECO:0000259" key="7">
    <source>
        <dbReference type="Pfam" id="PF03888"/>
    </source>
</evidence>
<dbReference type="GO" id="GO:0032885">
    <property type="term" value="P:regulation of polysaccharide biosynthetic process"/>
    <property type="evidence" value="ECO:0007669"/>
    <property type="project" value="TreeGrafter"/>
</dbReference>
<dbReference type="GO" id="GO:0045152">
    <property type="term" value="F:antisigma factor binding"/>
    <property type="evidence" value="ECO:0007669"/>
    <property type="project" value="TreeGrafter"/>
</dbReference>
<evidence type="ECO:0000256" key="1">
    <source>
        <dbReference type="ARBA" id="ARBA00004418"/>
    </source>
</evidence>
<dbReference type="Pfam" id="PF17188">
    <property type="entry name" value="MucB_RseB_C"/>
    <property type="match status" value="1"/>
</dbReference>
<dbReference type="OrthoDB" id="7067274at2"/>
<proteinExistence type="inferred from homology"/>
<organism evidence="9 10">
    <name type="scientific">Kushneria sinocarnis</name>
    <dbReference type="NCBI Taxonomy" id="595502"/>
    <lineage>
        <taxon>Bacteria</taxon>
        <taxon>Pseudomonadati</taxon>
        <taxon>Pseudomonadota</taxon>
        <taxon>Gammaproteobacteria</taxon>
        <taxon>Oceanospirillales</taxon>
        <taxon>Halomonadaceae</taxon>
        <taxon>Kushneria</taxon>
    </lineage>
</organism>
<dbReference type="GO" id="GO:0030288">
    <property type="term" value="C:outer membrane-bounded periplasmic space"/>
    <property type="evidence" value="ECO:0007669"/>
    <property type="project" value="TreeGrafter"/>
</dbReference>
<evidence type="ECO:0000256" key="6">
    <source>
        <dbReference type="SAM" id="SignalP"/>
    </source>
</evidence>
<comment type="caution">
    <text evidence="9">The sequence shown here is derived from an EMBL/GenBank/DDBJ whole genome shotgun (WGS) entry which is preliminary data.</text>
</comment>
<reference evidence="9 10" key="1">
    <citation type="submission" date="2018-10" db="EMBL/GenBank/DDBJ databases">
        <title>Genomic Encyclopedia of Type Strains, Phase IV (KMG-IV): sequencing the most valuable type-strain genomes for metagenomic binning, comparative biology and taxonomic classification.</title>
        <authorList>
            <person name="Goeker M."/>
        </authorList>
    </citation>
    <scope>NUCLEOTIDE SEQUENCE [LARGE SCALE GENOMIC DNA]</scope>
    <source>
        <strain evidence="9 10">DSM 23229</strain>
    </source>
</reference>